<gene>
    <name evidence="1" type="ORF">JCM19294_659</name>
</gene>
<keyword evidence="2" id="KW-1185">Reference proteome</keyword>
<name>A0A090Q5W1_9FLAO</name>
<evidence type="ECO:0000313" key="2">
    <source>
        <dbReference type="Proteomes" id="UP000029221"/>
    </source>
</evidence>
<dbReference type="SUPFAM" id="SSF53756">
    <property type="entry name" value="UDP-Glycosyltransferase/glycogen phosphorylase"/>
    <property type="match status" value="1"/>
</dbReference>
<sequence length="401" mass="46924">MQSNKKLLIIGAHWPNPNGSGTGTRMIQLIETFQSQYEIHFATVLPIDDNFCNRHTICGHRIELNNQSFNEFVAEYSFSHVLYDRFMIEEQYSWRIRKVLPECIHILDTEDLHFLRKAREEAYLKDSIVNFDNEYTYREIAAILRVDYSLIIANYEIELLKSHFNIPLEKLVFVPFLFKNIECPIVNFDDREHFVFVGSGKHRPNIETIKLLKNSIWPLIRQSLPKVELHVYGYELPAFVNQMHSKEDGFIVKGFCENIEEELTKYKLMLAPIPYGAGIKTKIFDALRCSLPINGSVYLWEGISSEKIALDSIETIDKQLFVSKSVKLYQDHSLLGELLNYHLELCNTLLKRQTTVKKVLLNTILVGSSSKLSIEQRMIRYFSQKQYEFFSRFLEQKNINS</sequence>
<dbReference type="RefSeq" id="WP_052510355.1">
    <property type="nucleotide sequence ID" value="NZ_BBML01000004.1"/>
</dbReference>
<dbReference type="STRING" id="319236.BST91_04585"/>
<dbReference type="EMBL" id="BBML01000004">
    <property type="protein sequence ID" value="GAK97153.1"/>
    <property type="molecule type" value="Genomic_DNA"/>
</dbReference>
<organism evidence="1 2">
    <name type="scientific">Nonlabens tegetincola</name>
    <dbReference type="NCBI Taxonomy" id="323273"/>
    <lineage>
        <taxon>Bacteria</taxon>
        <taxon>Pseudomonadati</taxon>
        <taxon>Bacteroidota</taxon>
        <taxon>Flavobacteriia</taxon>
        <taxon>Flavobacteriales</taxon>
        <taxon>Flavobacteriaceae</taxon>
        <taxon>Nonlabens</taxon>
    </lineage>
</organism>
<reference evidence="1" key="1">
    <citation type="journal article" date="2014" name="Genome Announc.">
        <title>Draft Genome Sequences of Marine Flavobacterium Nonlabens Strains NR17, NR24, NR27, NR32, NR33, and Ara13.</title>
        <authorList>
            <person name="Nakanishi M."/>
            <person name="Meirelles P."/>
            <person name="Suzuki R."/>
            <person name="Takatani N."/>
            <person name="Mino S."/>
            <person name="Suda W."/>
            <person name="Oshima K."/>
            <person name="Hattori M."/>
            <person name="Ohkuma M."/>
            <person name="Hosokawa M."/>
            <person name="Miyashita K."/>
            <person name="Thompson F.L."/>
            <person name="Niwa A."/>
            <person name="Sawabe T."/>
            <person name="Sawabe T."/>
        </authorList>
    </citation>
    <scope>NUCLEOTIDE SEQUENCE [LARGE SCALE GENOMIC DNA]</scope>
    <source>
        <strain evidence="1">JCM 19294</strain>
    </source>
</reference>
<evidence type="ECO:0000313" key="1">
    <source>
        <dbReference type="EMBL" id="GAK97153.1"/>
    </source>
</evidence>
<proteinExistence type="predicted"/>
<dbReference type="Pfam" id="PF13692">
    <property type="entry name" value="Glyco_trans_1_4"/>
    <property type="match status" value="1"/>
</dbReference>
<protein>
    <submittedName>
        <fullName evidence="1">Conservoned domain protein</fullName>
    </submittedName>
</protein>
<dbReference type="eggNOG" id="COG0438">
    <property type="taxonomic scope" value="Bacteria"/>
</dbReference>
<comment type="caution">
    <text evidence="1">The sequence shown here is derived from an EMBL/GenBank/DDBJ whole genome shotgun (WGS) entry which is preliminary data.</text>
</comment>
<accession>A0A090Q5W1</accession>
<dbReference type="Proteomes" id="UP000029221">
    <property type="component" value="Unassembled WGS sequence"/>
</dbReference>
<dbReference type="AlphaFoldDB" id="A0A090Q5W1"/>